<name>A0A0K2UJ82_LEPSM</name>
<reference evidence="1" key="1">
    <citation type="submission" date="2014-05" db="EMBL/GenBank/DDBJ databases">
        <authorList>
            <person name="Chronopoulou M."/>
        </authorList>
    </citation>
    <scope>NUCLEOTIDE SEQUENCE</scope>
    <source>
        <tissue evidence="1">Whole organism</tissue>
    </source>
</reference>
<dbReference type="AlphaFoldDB" id="A0A0K2UJ82"/>
<evidence type="ECO:0000313" key="1">
    <source>
        <dbReference type="EMBL" id="CDW38115.1"/>
    </source>
</evidence>
<dbReference type="EMBL" id="HACA01020754">
    <property type="protein sequence ID" value="CDW38115.1"/>
    <property type="molecule type" value="Transcribed_RNA"/>
</dbReference>
<feature type="non-terminal residue" evidence="1">
    <location>
        <position position="1"/>
    </location>
</feature>
<dbReference type="OrthoDB" id="5988927at2759"/>
<sequence length="103" mass="11847">YFVSGYIASSIIEVLKINNCHCTNFLISVKPISFDVDFSGDDRNVIENFQRNVDRGGLKRTLDLLYLVTLNTNQLYKLTYSSDIAFQILLKSSNLRRCFTKLL</sequence>
<organism evidence="1">
    <name type="scientific">Lepeophtheirus salmonis</name>
    <name type="common">Salmon louse</name>
    <name type="synonym">Caligus salmonis</name>
    <dbReference type="NCBI Taxonomy" id="72036"/>
    <lineage>
        <taxon>Eukaryota</taxon>
        <taxon>Metazoa</taxon>
        <taxon>Ecdysozoa</taxon>
        <taxon>Arthropoda</taxon>
        <taxon>Crustacea</taxon>
        <taxon>Multicrustacea</taxon>
        <taxon>Hexanauplia</taxon>
        <taxon>Copepoda</taxon>
        <taxon>Siphonostomatoida</taxon>
        <taxon>Caligidae</taxon>
        <taxon>Lepeophtheirus</taxon>
    </lineage>
</organism>
<accession>A0A0K2UJ82</accession>
<feature type="non-terminal residue" evidence="1">
    <location>
        <position position="103"/>
    </location>
</feature>
<protein>
    <submittedName>
        <fullName evidence="1">Uncharacterized protein</fullName>
    </submittedName>
</protein>
<proteinExistence type="predicted"/>